<evidence type="ECO:0000313" key="3">
    <source>
        <dbReference type="Proteomes" id="UP000219338"/>
    </source>
</evidence>
<dbReference type="EMBL" id="FUEG01000002">
    <property type="protein sequence ID" value="SJK99909.1"/>
    <property type="molecule type" value="Genomic_DNA"/>
</dbReference>
<dbReference type="Proteomes" id="UP000219338">
    <property type="component" value="Unassembled WGS sequence"/>
</dbReference>
<dbReference type="AlphaFoldDB" id="A0A284QTY4"/>
<evidence type="ECO:0000256" key="1">
    <source>
        <dbReference type="SAM" id="MobiDB-lite"/>
    </source>
</evidence>
<protein>
    <submittedName>
        <fullName evidence="2">Uncharacterized protein</fullName>
    </submittedName>
</protein>
<accession>A0A284QTY4</accession>
<keyword evidence="3" id="KW-1185">Reference proteome</keyword>
<sequence length="134" mass="15722">MSLIQGCTIKAQDGLYMEKHRHMETEDNSVEKEYVTMQEESCQACRATKQAGWRCGRCASILFLLWKKERQVLRYTVDDLKMFQPEMPVLHTLLPEFGLMDIDDKDEDDEQEHKQDREHKLNLGDTLTPDEMLA</sequence>
<name>A0A284QTY4_ARMOS</name>
<gene>
    <name evidence="2" type="ORF">ARMOST_03220</name>
</gene>
<feature type="compositionally biased region" description="Acidic residues" evidence="1">
    <location>
        <begin position="101"/>
        <end position="110"/>
    </location>
</feature>
<feature type="region of interest" description="Disordered" evidence="1">
    <location>
        <begin position="101"/>
        <end position="134"/>
    </location>
</feature>
<feature type="compositionally biased region" description="Basic and acidic residues" evidence="1">
    <location>
        <begin position="111"/>
        <end position="122"/>
    </location>
</feature>
<organism evidence="2 3">
    <name type="scientific">Armillaria ostoyae</name>
    <name type="common">Armillaria root rot fungus</name>
    <dbReference type="NCBI Taxonomy" id="47428"/>
    <lineage>
        <taxon>Eukaryota</taxon>
        <taxon>Fungi</taxon>
        <taxon>Dikarya</taxon>
        <taxon>Basidiomycota</taxon>
        <taxon>Agaricomycotina</taxon>
        <taxon>Agaricomycetes</taxon>
        <taxon>Agaricomycetidae</taxon>
        <taxon>Agaricales</taxon>
        <taxon>Marasmiineae</taxon>
        <taxon>Physalacriaceae</taxon>
        <taxon>Armillaria</taxon>
    </lineage>
</organism>
<proteinExistence type="predicted"/>
<evidence type="ECO:0000313" key="2">
    <source>
        <dbReference type="EMBL" id="SJK99909.1"/>
    </source>
</evidence>
<reference evidence="3" key="1">
    <citation type="journal article" date="2017" name="Nat. Ecol. Evol.">
        <title>Genome expansion and lineage-specific genetic innovations in the forest pathogenic fungi Armillaria.</title>
        <authorList>
            <person name="Sipos G."/>
            <person name="Prasanna A.N."/>
            <person name="Walter M.C."/>
            <person name="O'Connor E."/>
            <person name="Balint B."/>
            <person name="Krizsan K."/>
            <person name="Kiss B."/>
            <person name="Hess J."/>
            <person name="Varga T."/>
            <person name="Slot J."/>
            <person name="Riley R."/>
            <person name="Boka B."/>
            <person name="Rigling D."/>
            <person name="Barry K."/>
            <person name="Lee J."/>
            <person name="Mihaltcheva S."/>
            <person name="LaButti K."/>
            <person name="Lipzen A."/>
            <person name="Waldron R."/>
            <person name="Moloney N.M."/>
            <person name="Sperisen C."/>
            <person name="Kredics L."/>
            <person name="Vagvoelgyi C."/>
            <person name="Patrignani A."/>
            <person name="Fitzpatrick D."/>
            <person name="Nagy I."/>
            <person name="Doyle S."/>
            <person name="Anderson J.B."/>
            <person name="Grigoriev I.V."/>
            <person name="Gueldener U."/>
            <person name="Muensterkoetter M."/>
            <person name="Nagy L.G."/>
        </authorList>
    </citation>
    <scope>NUCLEOTIDE SEQUENCE [LARGE SCALE GENOMIC DNA]</scope>
    <source>
        <strain evidence="3">C18/9</strain>
    </source>
</reference>